<dbReference type="InterPro" id="IPR017853">
    <property type="entry name" value="GH"/>
</dbReference>
<feature type="non-terminal residue" evidence="3">
    <location>
        <position position="209"/>
    </location>
</feature>
<dbReference type="PANTHER" id="PTHR43651">
    <property type="entry name" value="1,4-ALPHA-GLUCAN-BRANCHING ENZYME"/>
    <property type="match status" value="1"/>
</dbReference>
<dbReference type="CDD" id="cd02855">
    <property type="entry name" value="E_set_GBE_prok_N"/>
    <property type="match status" value="1"/>
</dbReference>
<dbReference type="SUPFAM" id="SSF51445">
    <property type="entry name" value="(Trans)glycosidases"/>
    <property type="match status" value="1"/>
</dbReference>
<dbReference type="PANTHER" id="PTHR43651:SF3">
    <property type="entry name" value="1,4-ALPHA-GLUCAN-BRANCHING ENZYME"/>
    <property type="match status" value="1"/>
</dbReference>
<evidence type="ECO:0000313" key="3">
    <source>
        <dbReference type="EMBL" id="NJW54463.1"/>
    </source>
</evidence>
<evidence type="ECO:0000313" key="4">
    <source>
        <dbReference type="Proteomes" id="UP000703674"/>
    </source>
</evidence>
<dbReference type="InterPro" id="IPR004193">
    <property type="entry name" value="Glyco_hydro_13_N"/>
</dbReference>
<feature type="domain" description="Glycoside hydrolase family 13 N-terminal" evidence="2">
    <location>
        <begin position="3"/>
        <end position="87"/>
    </location>
</feature>
<sequence length="209" mass="24378">YNKLGSHLMEYMGTKGVYFALWAPNAEKISVIGDFNNWDREAHPMSARWDHSGIWEVFIPVAKKGSLYKYFIKSNNGYEAEKGDPFAFQWETPPNTASMVWDLENTWNDNVWMKDRDSKKGKPQPMSVYEMHLGSWKRVPEDNLRSLTYLELAEQLPAYIKEMGFTHVEFMPVMEHPFFGSWGYQITGYFAPSSRFGTPQEFMQLIDSL</sequence>
<evidence type="ECO:0000256" key="1">
    <source>
        <dbReference type="ARBA" id="ARBA00023277"/>
    </source>
</evidence>
<reference evidence="3 4" key="1">
    <citation type="submission" date="2020-03" db="EMBL/GenBank/DDBJ databases">
        <title>Salinimicrobium sp. nov, isolated from SCS.</title>
        <authorList>
            <person name="Cao W.R."/>
        </authorList>
    </citation>
    <scope>NUCLEOTIDE SEQUENCE [LARGE SCALE GENOMIC DNA]</scope>
    <source>
        <strain evidence="4">J15B91</strain>
    </source>
</reference>
<protein>
    <submittedName>
        <fullName evidence="3">1,4-alpha-glucan branching protein GlgB</fullName>
    </submittedName>
</protein>
<evidence type="ECO:0000259" key="2">
    <source>
        <dbReference type="Pfam" id="PF02922"/>
    </source>
</evidence>
<comment type="caution">
    <text evidence="3">The sequence shown here is derived from an EMBL/GenBank/DDBJ whole genome shotgun (WGS) entry which is preliminary data.</text>
</comment>
<proteinExistence type="predicted"/>
<dbReference type="EMBL" id="JAAVJR010000202">
    <property type="protein sequence ID" value="NJW54463.1"/>
    <property type="molecule type" value="Genomic_DNA"/>
</dbReference>
<dbReference type="Gene3D" id="2.60.40.10">
    <property type="entry name" value="Immunoglobulins"/>
    <property type="match status" value="1"/>
</dbReference>
<dbReference type="Proteomes" id="UP000703674">
    <property type="component" value="Unassembled WGS sequence"/>
</dbReference>
<dbReference type="InterPro" id="IPR044143">
    <property type="entry name" value="GlgB_N_E_set_prok"/>
</dbReference>
<dbReference type="Pfam" id="PF02922">
    <property type="entry name" value="CBM_48"/>
    <property type="match status" value="1"/>
</dbReference>
<organism evidence="3 4">
    <name type="scientific">Salinimicrobium oceani</name>
    <dbReference type="NCBI Taxonomy" id="2722702"/>
    <lineage>
        <taxon>Bacteria</taxon>
        <taxon>Pseudomonadati</taxon>
        <taxon>Bacteroidota</taxon>
        <taxon>Flavobacteriia</taxon>
        <taxon>Flavobacteriales</taxon>
        <taxon>Flavobacteriaceae</taxon>
        <taxon>Salinimicrobium</taxon>
    </lineage>
</organism>
<gene>
    <name evidence="3" type="ORF">HC175_16255</name>
</gene>
<feature type="non-terminal residue" evidence="3">
    <location>
        <position position="1"/>
    </location>
</feature>
<dbReference type="Gene3D" id="3.20.20.80">
    <property type="entry name" value="Glycosidases"/>
    <property type="match status" value="1"/>
</dbReference>
<dbReference type="InterPro" id="IPR013783">
    <property type="entry name" value="Ig-like_fold"/>
</dbReference>
<accession>A0ABX1D5K8</accession>
<dbReference type="InterPro" id="IPR014756">
    <property type="entry name" value="Ig_E-set"/>
</dbReference>
<name>A0ABX1D5K8_9FLAO</name>
<dbReference type="SUPFAM" id="SSF81296">
    <property type="entry name" value="E set domains"/>
    <property type="match status" value="1"/>
</dbReference>
<keyword evidence="1" id="KW-0119">Carbohydrate metabolism</keyword>
<keyword evidence="4" id="KW-1185">Reference proteome</keyword>